<evidence type="ECO:0000256" key="6">
    <source>
        <dbReference type="SAM" id="MobiDB-lite"/>
    </source>
</evidence>
<dbReference type="InterPro" id="IPR014044">
    <property type="entry name" value="CAP_dom"/>
</dbReference>
<keyword evidence="3" id="KW-0964">Secreted</keyword>
<dbReference type="SUPFAM" id="SSF55797">
    <property type="entry name" value="PR-1-like"/>
    <property type="match status" value="1"/>
</dbReference>
<keyword evidence="4" id="KW-0732">Signal</keyword>
<comment type="subcellular location">
    <subcellularLocation>
        <location evidence="1">Secreted</location>
    </subcellularLocation>
</comment>
<gene>
    <name evidence="8" type="ORF">WICANDRAFT_28079</name>
</gene>
<keyword evidence="5" id="KW-0813">Transport</keyword>
<dbReference type="FunFam" id="3.40.33.10:FF:000012">
    <property type="entry name" value="Secreted protein PRY1"/>
    <property type="match status" value="1"/>
</dbReference>
<evidence type="ECO:0000256" key="5">
    <source>
        <dbReference type="ARBA" id="ARBA00023055"/>
    </source>
</evidence>
<feature type="region of interest" description="Disordered" evidence="6">
    <location>
        <begin position="1"/>
        <end position="23"/>
    </location>
</feature>
<evidence type="ECO:0000256" key="3">
    <source>
        <dbReference type="ARBA" id="ARBA00022525"/>
    </source>
</evidence>
<protein>
    <recommendedName>
        <fullName evidence="7">SCP domain-containing protein</fullName>
    </recommendedName>
</protein>
<dbReference type="Pfam" id="PF00188">
    <property type="entry name" value="CAP"/>
    <property type="match status" value="1"/>
</dbReference>
<dbReference type="RefSeq" id="XP_019040553.1">
    <property type="nucleotide sequence ID" value="XM_019181447.1"/>
</dbReference>
<dbReference type="OrthoDB" id="337038at2759"/>
<dbReference type="Proteomes" id="UP000094112">
    <property type="component" value="Unassembled WGS sequence"/>
</dbReference>
<evidence type="ECO:0000313" key="8">
    <source>
        <dbReference type="EMBL" id="ODQ61346.1"/>
    </source>
</evidence>
<dbReference type="PRINTS" id="PR00837">
    <property type="entry name" value="V5TPXLIKE"/>
</dbReference>
<feature type="domain" description="SCP" evidence="7">
    <location>
        <begin position="3"/>
        <end position="126"/>
    </location>
</feature>
<dbReference type="CDD" id="cd05384">
    <property type="entry name" value="CAP_PRY1-like"/>
    <property type="match status" value="1"/>
</dbReference>
<evidence type="ECO:0000256" key="1">
    <source>
        <dbReference type="ARBA" id="ARBA00004613"/>
    </source>
</evidence>
<sequence>DSSFASEILKAHNDKRSQDGASPLSWSKKLEQYAQDYADKYDCSGGLTHSGGPYGENLGLGYSTSGVVDAWYGEKSDYNSNSPSASHFTQVVWKSTTQLGCAKKECGSYWGQYTVCSYDPAGNVAGGYAQNVQ</sequence>
<reference evidence="8 9" key="1">
    <citation type="journal article" date="2016" name="Proc. Natl. Acad. Sci. U.S.A.">
        <title>Comparative genomics of biotechnologically important yeasts.</title>
        <authorList>
            <person name="Riley R."/>
            <person name="Haridas S."/>
            <person name="Wolfe K.H."/>
            <person name="Lopes M.R."/>
            <person name="Hittinger C.T."/>
            <person name="Goeker M."/>
            <person name="Salamov A.A."/>
            <person name="Wisecaver J.H."/>
            <person name="Long T.M."/>
            <person name="Calvey C.H."/>
            <person name="Aerts A.L."/>
            <person name="Barry K.W."/>
            <person name="Choi C."/>
            <person name="Clum A."/>
            <person name="Coughlan A.Y."/>
            <person name="Deshpande S."/>
            <person name="Douglass A.P."/>
            <person name="Hanson S.J."/>
            <person name="Klenk H.-P."/>
            <person name="LaButti K.M."/>
            <person name="Lapidus A."/>
            <person name="Lindquist E.A."/>
            <person name="Lipzen A.M."/>
            <person name="Meier-Kolthoff J.P."/>
            <person name="Ohm R.A."/>
            <person name="Otillar R.P."/>
            <person name="Pangilinan J.L."/>
            <person name="Peng Y."/>
            <person name="Rokas A."/>
            <person name="Rosa C.A."/>
            <person name="Scheuner C."/>
            <person name="Sibirny A.A."/>
            <person name="Slot J.C."/>
            <person name="Stielow J.B."/>
            <person name="Sun H."/>
            <person name="Kurtzman C.P."/>
            <person name="Blackwell M."/>
            <person name="Grigoriev I.V."/>
            <person name="Jeffries T.W."/>
        </authorList>
    </citation>
    <scope>NUCLEOTIDE SEQUENCE [LARGE SCALE GENOMIC DNA]</scope>
    <source>
        <strain evidence="9">ATCC 58044 / CBS 1984 / NCYC 433 / NRRL Y-366-8</strain>
    </source>
</reference>
<keyword evidence="9" id="KW-1185">Reference proteome</keyword>
<dbReference type="PANTHER" id="PTHR10334">
    <property type="entry name" value="CYSTEINE-RICH SECRETORY PROTEIN-RELATED"/>
    <property type="match status" value="1"/>
</dbReference>
<feature type="compositionally biased region" description="Basic and acidic residues" evidence="6">
    <location>
        <begin position="9"/>
        <end position="18"/>
    </location>
</feature>
<dbReference type="InterPro" id="IPR001283">
    <property type="entry name" value="CRISP-related"/>
</dbReference>
<dbReference type="GO" id="GO:0015918">
    <property type="term" value="P:sterol transport"/>
    <property type="evidence" value="ECO:0007669"/>
    <property type="project" value="UniProtKB-ARBA"/>
</dbReference>
<comment type="similarity">
    <text evidence="2">Belongs to the CRISP family.</text>
</comment>
<dbReference type="GeneID" id="30198693"/>
<accession>A0A1E3P7E1</accession>
<evidence type="ECO:0000256" key="4">
    <source>
        <dbReference type="ARBA" id="ARBA00022729"/>
    </source>
</evidence>
<name>A0A1E3P7E1_WICAA</name>
<proteinExistence type="inferred from homology"/>
<evidence type="ECO:0000259" key="7">
    <source>
        <dbReference type="SMART" id="SM00198"/>
    </source>
</evidence>
<dbReference type="GO" id="GO:0015908">
    <property type="term" value="P:fatty acid transport"/>
    <property type="evidence" value="ECO:0007669"/>
    <property type="project" value="UniProtKB-ARBA"/>
</dbReference>
<dbReference type="AlphaFoldDB" id="A0A1E3P7E1"/>
<evidence type="ECO:0000313" key="9">
    <source>
        <dbReference type="Proteomes" id="UP000094112"/>
    </source>
</evidence>
<dbReference type="STRING" id="683960.A0A1E3P7E1"/>
<dbReference type="GO" id="GO:0005576">
    <property type="term" value="C:extracellular region"/>
    <property type="evidence" value="ECO:0007669"/>
    <property type="project" value="UniProtKB-SubCell"/>
</dbReference>
<organism evidence="8 9">
    <name type="scientific">Wickerhamomyces anomalus (strain ATCC 58044 / CBS 1984 / NCYC 433 / NRRL Y-366-8)</name>
    <name type="common">Yeast</name>
    <name type="synonym">Hansenula anomala</name>
    <dbReference type="NCBI Taxonomy" id="683960"/>
    <lineage>
        <taxon>Eukaryota</taxon>
        <taxon>Fungi</taxon>
        <taxon>Dikarya</taxon>
        <taxon>Ascomycota</taxon>
        <taxon>Saccharomycotina</taxon>
        <taxon>Saccharomycetes</taxon>
        <taxon>Phaffomycetales</taxon>
        <taxon>Wickerhamomycetaceae</taxon>
        <taxon>Wickerhamomyces</taxon>
    </lineage>
</organism>
<keyword evidence="5" id="KW-0445">Lipid transport</keyword>
<dbReference type="SMART" id="SM00198">
    <property type="entry name" value="SCP"/>
    <property type="match status" value="1"/>
</dbReference>
<dbReference type="EMBL" id="KV454209">
    <property type="protein sequence ID" value="ODQ61346.1"/>
    <property type="molecule type" value="Genomic_DNA"/>
</dbReference>
<evidence type="ECO:0000256" key="2">
    <source>
        <dbReference type="ARBA" id="ARBA00009923"/>
    </source>
</evidence>
<dbReference type="Gene3D" id="3.40.33.10">
    <property type="entry name" value="CAP"/>
    <property type="match status" value="1"/>
</dbReference>
<feature type="non-terminal residue" evidence="8">
    <location>
        <position position="1"/>
    </location>
</feature>
<dbReference type="InterPro" id="IPR035940">
    <property type="entry name" value="CAP_sf"/>
</dbReference>